<dbReference type="EMBL" id="GBRH01200959">
    <property type="protein sequence ID" value="JAD96936.1"/>
    <property type="molecule type" value="Transcribed_RNA"/>
</dbReference>
<keyword evidence="1" id="KW-0472">Membrane</keyword>
<reference evidence="2" key="1">
    <citation type="submission" date="2014-09" db="EMBL/GenBank/DDBJ databases">
        <authorList>
            <person name="Magalhaes I.L.F."/>
            <person name="Oliveira U."/>
            <person name="Santos F.R."/>
            <person name="Vidigal T.H.D.A."/>
            <person name="Brescovit A.D."/>
            <person name="Santos A.J."/>
        </authorList>
    </citation>
    <scope>NUCLEOTIDE SEQUENCE</scope>
    <source>
        <tissue evidence="2">Shoot tissue taken approximately 20 cm above the soil surface</tissue>
    </source>
</reference>
<organism evidence="2">
    <name type="scientific">Arundo donax</name>
    <name type="common">Giant reed</name>
    <name type="synonym">Donax arundinaceus</name>
    <dbReference type="NCBI Taxonomy" id="35708"/>
    <lineage>
        <taxon>Eukaryota</taxon>
        <taxon>Viridiplantae</taxon>
        <taxon>Streptophyta</taxon>
        <taxon>Embryophyta</taxon>
        <taxon>Tracheophyta</taxon>
        <taxon>Spermatophyta</taxon>
        <taxon>Magnoliopsida</taxon>
        <taxon>Liliopsida</taxon>
        <taxon>Poales</taxon>
        <taxon>Poaceae</taxon>
        <taxon>PACMAD clade</taxon>
        <taxon>Arundinoideae</taxon>
        <taxon>Arundineae</taxon>
        <taxon>Arundo</taxon>
    </lineage>
</organism>
<evidence type="ECO:0000256" key="1">
    <source>
        <dbReference type="SAM" id="Phobius"/>
    </source>
</evidence>
<keyword evidence="1" id="KW-0812">Transmembrane</keyword>
<name>A0A0A9EA55_ARUDO</name>
<feature type="transmembrane region" description="Helical" evidence="1">
    <location>
        <begin position="12"/>
        <end position="31"/>
    </location>
</feature>
<proteinExistence type="predicted"/>
<sequence length="148" mass="16870">MLNRHLISNVQSVVCTYTGIAYLGMKVYSLLRVPTGAVVRAGSGDGALLNFIAFVTGVAEWQLLIVMAGGRYIVKGTEESGCKIFHQADCVQRYWAFRRIWLIIFDIILTIIRLESSNDCCGVCTVDIERWARRDHFAFFRWFTFGEF</sequence>
<accession>A0A0A9EA55</accession>
<keyword evidence="1" id="KW-1133">Transmembrane helix</keyword>
<dbReference type="AlphaFoldDB" id="A0A0A9EA55"/>
<feature type="transmembrane region" description="Helical" evidence="1">
    <location>
        <begin position="51"/>
        <end position="74"/>
    </location>
</feature>
<protein>
    <submittedName>
        <fullName evidence="2">Uncharacterized protein</fullName>
    </submittedName>
</protein>
<reference evidence="2" key="2">
    <citation type="journal article" date="2015" name="Data Brief">
        <title>Shoot transcriptome of the giant reed, Arundo donax.</title>
        <authorList>
            <person name="Barrero R.A."/>
            <person name="Guerrero F.D."/>
            <person name="Moolhuijzen P."/>
            <person name="Goolsby J.A."/>
            <person name="Tidwell J."/>
            <person name="Bellgard S.E."/>
            <person name="Bellgard M.I."/>
        </authorList>
    </citation>
    <scope>NUCLEOTIDE SEQUENCE</scope>
    <source>
        <tissue evidence="2">Shoot tissue taken approximately 20 cm above the soil surface</tissue>
    </source>
</reference>
<feature type="transmembrane region" description="Helical" evidence="1">
    <location>
        <begin position="95"/>
        <end position="114"/>
    </location>
</feature>
<evidence type="ECO:0000313" key="2">
    <source>
        <dbReference type="EMBL" id="JAD96936.1"/>
    </source>
</evidence>